<gene>
    <name evidence="1" type="ORF">SAMN05421736_101595</name>
</gene>
<dbReference type="EMBL" id="FNPI01000001">
    <property type="protein sequence ID" value="SDY18204.1"/>
    <property type="molecule type" value="Genomic_DNA"/>
</dbReference>
<proteinExistence type="predicted"/>
<keyword evidence="2" id="KW-1185">Reference proteome</keyword>
<dbReference type="Proteomes" id="UP000198935">
    <property type="component" value="Unassembled WGS sequence"/>
</dbReference>
<organism evidence="1 2">
    <name type="scientific">Evansella caseinilytica</name>
    <dbReference type="NCBI Taxonomy" id="1503961"/>
    <lineage>
        <taxon>Bacteria</taxon>
        <taxon>Bacillati</taxon>
        <taxon>Bacillota</taxon>
        <taxon>Bacilli</taxon>
        <taxon>Bacillales</taxon>
        <taxon>Bacillaceae</taxon>
        <taxon>Evansella</taxon>
    </lineage>
</organism>
<reference evidence="2" key="1">
    <citation type="submission" date="2016-10" db="EMBL/GenBank/DDBJ databases">
        <authorList>
            <person name="Varghese N."/>
            <person name="Submissions S."/>
        </authorList>
    </citation>
    <scope>NUCLEOTIDE SEQUENCE [LARGE SCALE GENOMIC DNA]</scope>
    <source>
        <strain evidence="2">SP</strain>
    </source>
</reference>
<protein>
    <submittedName>
        <fullName evidence="1">Uncharacterized protein</fullName>
    </submittedName>
</protein>
<dbReference type="OrthoDB" id="9915893at2"/>
<name>A0A1H3HTX3_9BACI</name>
<evidence type="ECO:0000313" key="2">
    <source>
        <dbReference type="Proteomes" id="UP000198935"/>
    </source>
</evidence>
<evidence type="ECO:0000313" key="1">
    <source>
        <dbReference type="EMBL" id="SDY18204.1"/>
    </source>
</evidence>
<dbReference type="STRING" id="1503961.SAMN05421736_101595"/>
<sequence length="115" mass="11997">MANNGGKKVSPAITENVVNIPFVVSAGADEKIIFEGRQGSSFPALAGYILNNASSTDAFSIQLRFDEEPLGDPITTLPGDTLSFFAVGADNIVAVNTTTSAATGNLQFSINYNPL</sequence>
<dbReference type="AlphaFoldDB" id="A0A1H3HTX3"/>
<accession>A0A1H3HTX3</accession>